<dbReference type="AlphaFoldDB" id="A0ABD3M4P2"/>
<sequence>MAAPSKTGVPKGGGRDTTTQVAIAAEELIKAACTHVDSTSLTLGKETVEGLKEVSAGLAALKLSNDTKLNTLNQSISNLKEEVVKHNSAVINAISIQSKDQKLQWAISNVGINAFEYFDKKDSSGGYSSKKSTKLAQEVLLAFRKGDSWYIDNLSMTWYTDRYDHSVDAKVIEDGEKQFREKFSNQIHELIGQKPRVALTDNRYAIFYS</sequence>
<comment type="caution">
    <text evidence="1">The sequence shown here is derived from an EMBL/GenBank/DDBJ whole genome shotgun (WGS) entry which is preliminary data.</text>
</comment>
<proteinExistence type="predicted"/>
<organism evidence="1 2">
    <name type="scientific">Discostella pseudostelligera</name>
    <dbReference type="NCBI Taxonomy" id="259834"/>
    <lineage>
        <taxon>Eukaryota</taxon>
        <taxon>Sar</taxon>
        <taxon>Stramenopiles</taxon>
        <taxon>Ochrophyta</taxon>
        <taxon>Bacillariophyta</taxon>
        <taxon>Coscinodiscophyceae</taxon>
        <taxon>Thalassiosirophycidae</taxon>
        <taxon>Stephanodiscales</taxon>
        <taxon>Stephanodiscaceae</taxon>
        <taxon>Discostella</taxon>
    </lineage>
</organism>
<evidence type="ECO:0000313" key="1">
    <source>
        <dbReference type="EMBL" id="KAL3758986.1"/>
    </source>
</evidence>
<dbReference type="Proteomes" id="UP001530293">
    <property type="component" value="Unassembled WGS sequence"/>
</dbReference>
<keyword evidence="2" id="KW-1185">Reference proteome</keyword>
<protein>
    <submittedName>
        <fullName evidence="1">Uncharacterized protein</fullName>
    </submittedName>
</protein>
<gene>
    <name evidence="1" type="ORF">ACHAWU_003057</name>
</gene>
<accession>A0ABD3M4P2</accession>
<reference evidence="1 2" key="1">
    <citation type="submission" date="2024-10" db="EMBL/GenBank/DDBJ databases">
        <title>Updated reference genomes for cyclostephanoid diatoms.</title>
        <authorList>
            <person name="Roberts W.R."/>
            <person name="Alverson A.J."/>
        </authorList>
    </citation>
    <scope>NUCLEOTIDE SEQUENCE [LARGE SCALE GENOMIC DNA]</scope>
    <source>
        <strain evidence="1 2">AJA232-27</strain>
    </source>
</reference>
<evidence type="ECO:0000313" key="2">
    <source>
        <dbReference type="Proteomes" id="UP001530293"/>
    </source>
</evidence>
<dbReference type="EMBL" id="JALLBG020000215">
    <property type="protein sequence ID" value="KAL3758986.1"/>
    <property type="molecule type" value="Genomic_DNA"/>
</dbReference>
<name>A0ABD3M4P2_9STRA</name>